<keyword evidence="1" id="KW-0812">Transmembrane</keyword>
<name>A0ACB8ID98_CITSI</name>
<keyword evidence="1" id="KW-0472">Membrane</keyword>
<comment type="caution">
    <text evidence="1">The sequence shown here is derived from an EMBL/GenBank/DDBJ whole genome shotgun (WGS) entry which is preliminary data.</text>
</comment>
<evidence type="ECO:0000313" key="2">
    <source>
        <dbReference type="Proteomes" id="UP000829398"/>
    </source>
</evidence>
<gene>
    <name evidence="1" type="ORF">KPL71_022607</name>
</gene>
<accession>A0ACB8ID98</accession>
<dbReference type="Proteomes" id="UP000829398">
    <property type="component" value="Chromosome 8"/>
</dbReference>
<evidence type="ECO:0000313" key="1">
    <source>
        <dbReference type="EMBL" id="KAH9695002.1"/>
    </source>
</evidence>
<proteinExistence type="predicted"/>
<reference evidence="2" key="1">
    <citation type="journal article" date="2023" name="Hortic. Res.">
        <title>A chromosome-level phased genome enabling allele-level studies in sweet orange: a case study on citrus Huanglongbing tolerance.</title>
        <authorList>
            <person name="Wu B."/>
            <person name="Yu Q."/>
            <person name="Deng Z."/>
            <person name="Duan Y."/>
            <person name="Luo F."/>
            <person name="Gmitter F. Jr."/>
        </authorList>
    </citation>
    <scope>NUCLEOTIDE SEQUENCE [LARGE SCALE GENOMIC DNA]</scope>
    <source>
        <strain evidence="2">cv. Valencia</strain>
    </source>
</reference>
<keyword evidence="2" id="KW-1185">Reference proteome</keyword>
<dbReference type="EMBL" id="CM039177">
    <property type="protein sequence ID" value="KAH9695002.1"/>
    <property type="molecule type" value="Genomic_DNA"/>
</dbReference>
<protein>
    <submittedName>
        <fullName evidence="1">Transmembrane protein</fullName>
    </submittedName>
</protein>
<sequence length="868" mass="96178">MRRSFSGNPFPKPSSILANSRGGFNPNTPANSPSDFPRRSSFGRENSSSMRDYEDKENSKISSLKPGRVHSPASVSKGTKNFMSPTISAASKFTTSPRKKILVERNEPLRSPTSSSEAKSQVMEGNIVKPEITSIKKKTVSFSDAISRLIEDDLPKLERGLDETKIEASLDSTITDMGHNEVLESGSGFDSELPLDLKNDGHVTDKDCVNLDPTSKTSPITSCSTTCPVLAPLDADPLMPPYDPKTNYLSPRPQFLHYKPNPRIGDIDGKRLEESLISENLSDSEVSENLSEDSQKESEHSSDETVKEGEESLEEEEETSPIPTSTHKPRSKFFTRTIVVALLLALLFVCLSTSVTDSTVTDLSMLKDVTLSNLYFPPEITEFAQVNFEDLVRKSWLWASNYFTYICNLIFELRGMHKLGPLQYGNLTSLLEQNHMVDGHLKFGYMDAVAEIKYQEYMLAPVKDKDVKAEPLEESNREIEANEEEIGEIPKEDEGADFEEQLHKVRDNIDEVVEDRTEPESEEVCLPAQVVKTANSVAGIEEDPQEDNSAELEEQVHQDIDGAHDDNEEVVEDHIEPESEEVVRDNIDEVVEDRTEPESEEVCLPAQVVKTANSVAGIEEDPQEDNSAELEEQVHQDIDGAHDDNEEVVEDHIEPESEEVCLAPPAEVIENANSEAKQTEETTVHSDVNHDIKPQSNIDVGLGFTSLVLLNLLAVTAFFIHTKKSKITTPNATSPAVVQSVVTKKLDSSPISVAAEHTLPGNPASRNWQTEADDMMLGESCPSEMSSFKSSSHGKGLKVSSEAQSQERKSQRSYRRESLASSDISLSSYSYGSFTTYEKLPSKHGHGDDEVVTPVRRSSRIRKQVTSP</sequence>
<organism evidence="1 2">
    <name type="scientific">Citrus sinensis</name>
    <name type="common">Sweet orange</name>
    <name type="synonym">Citrus aurantium var. sinensis</name>
    <dbReference type="NCBI Taxonomy" id="2711"/>
    <lineage>
        <taxon>Eukaryota</taxon>
        <taxon>Viridiplantae</taxon>
        <taxon>Streptophyta</taxon>
        <taxon>Embryophyta</taxon>
        <taxon>Tracheophyta</taxon>
        <taxon>Spermatophyta</taxon>
        <taxon>Magnoliopsida</taxon>
        <taxon>eudicotyledons</taxon>
        <taxon>Gunneridae</taxon>
        <taxon>Pentapetalae</taxon>
        <taxon>rosids</taxon>
        <taxon>malvids</taxon>
        <taxon>Sapindales</taxon>
        <taxon>Rutaceae</taxon>
        <taxon>Aurantioideae</taxon>
        <taxon>Citrus</taxon>
    </lineage>
</organism>